<evidence type="ECO:0000256" key="9">
    <source>
        <dbReference type="PIRNR" id="PIRNR038994"/>
    </source>
</evidence>
<feature type="active site" description="Proton donor/acceptor" evidence="10">
    <location>
        <position position="269"/>
    </location>
</feature>
<evidence type="ECO:0000259" key="13">
    <source>
        <dbReference type="Pfam" id="PF01979"/>
    </source>
</evidence>
<comment type="similarity">
    <text evidence="1 9">Belongs to the metallo-dependent hydrolases superfamily. NagA family.</text>
</comment>
<dbReference type="InterPro" id="IPR006680">
    <property type="entry name" value="Amidohydro-rel"/>
</dbReference>
<dbReference type="Gene3D" id="2.30.40.10">
    <property type="entry name" value="Urease, subunit C, domain 1"/>
    <property type="match status" value="1"/>
</dbReference>
<dbReference type="KEGG" id="ebm:SG0102_15950"/>
<proteinExistence type="inferred from homology"/>
<dbReference type="GO" id="GO:0046872">
    <property type="term" value="F:metal ion binding"/>
    <property type="evidence" value="ECO:0007669"/>
    <property type="project" value="UniProtKB-KW"/>
</dbReference>
<dbReference type="InterPro" id="IPR011059">
    <property type="entry name" value="Metal-dep_hydrolase_composite"/>
</dbReference>
<comment type="cofactor">
    <cofactor evidence="12">
        <name>a divalent metal cation</name>
        <dbReference type="ChEBI" id="CHEBI:60240"/>
    </cofactor>
    <text evidence="12">Binds 1 divalent metal cation per subunit.</text>
</comment>
<protein>
    <recommendedName>
        <fullName evidence="3">N-acetylglucosamine-6-phosphate deacetylase</fullName>
        <ecNumber evidence="2">3.5.1.25</ecNumber>
    </recommendedName>
</protein>
<feature type="binding site" evidence="11">
    <location>
        <position position="246"/>
    </location>
    <ligand>
        <name>substrate</name>
    </ligand>
</feature>
<dbReference type="InterPro" id="IPR032466">
    <property type="entry name" value="Metal_Hydrolase"/>
</dbReference>
<evidence type="ECO:0000256" key="2">
    <source>
        <dbReference type="ARBA" id="ARBA00011899"/>
    </source>
</evidence>
<evidence type="ECO:0000256" key="11">
    <source>
        <dbReference type="PIRSR" id="PIRSR038994-2"/>
    </source>
</evidence>
<dbReference type="PANTHER" id="PTHR11113">
    <property type="entry name" value="N-ACETYLGLUCOSAMINE-6-PHOSPHATE DEACETYLASE"/>
    <property type="match status" value="1"/>
</dbReference>
<feature type="binding site" evidence="11">
    <location>
        <begin position="214"/>
        <end position="215"/>
    </location>
    <ligand>
        <name>substrate</name>
    </ligand>
</feature>
<dbReference type="SUPFAM" id="SSF51338">
    <property type="entry name" value="Composite domain of metallo-dependent hydrolases"/>
    <property type="match status" value="1"/>
</dbReference>
<dbReference type="GO" id="GO:0006046">
    <property type="term" value="P:N-acetylglucosamine catabolic process"/>
    <property type="evidence" value="ECO:0007669"/>
    <property type="project" value="TreeGrafter"/>
</dbReference>
<name>A0A3G9JKZ7_9FIRM</name>
<organism evidence="14 15">
    <name type="scientific">Intestinibaculum porci</name>
    <dbReference type="NCBI Taxonomy" id="2487118"/>
    <lineage>
        <taxon>Bacteria</taxon>
        <taxon>Bacillati</taxon>
        <taxon>Bacillota</taxon>
        <taxon>Erysipelotrichia</taxon>
        <taxon>Erysipelotrichales</taxon>
        <taxon>Erysipelotrichaceae</taxon>
        <taxon>Intestinibaculum</taxon>
    </lineage>
</organism>
<dbReference type="InParanoid" id="A0A3G9JKZ7"/>
<dbReference type="Gene3D" id="3.20.20.140">
    <property type="entry name" value="Metal-dependent hydrolases"/>
    <property type="match status" value="1"/>
</dbReference>
<dbReference type="CDD" id="cd00854">
    <property type="entry name" value="NagA"/>
    <property type="match status" value="1"/>
</dbReference>
<evidence type="ECO:0000313" key="15">
    <source>
        <dbReference type="Proteomes" id="UP000268059"/>
    </source>
</evidence>
<comment type="pathway">
    <text evidence="8">Amino-sugar metabolism; N-acetylneuraminate degradation; D-fructose 6-phosphate from N-acetylneuraminate: step 4/5.</text>
</comment>
<evidence type="ECO:0000256" key="12">
    <source>
        <dbReference type="PIRSR" id="PIRSR038994-3"/>
    </source>
</evidence>
<dbReference type="RefSeq" id="WP_231999765.1">
    <property type="nucleotide sequence ID" value="NZ_AP019309.1"/>
</dbReference>
<dbReference type="EC" id="3.5.1.25" evidence="2"/>
<sequence>MLCIKNGNVLLEDDIAQVNIIVSEGRIVALSHDVPDGAQVFDAKGYYVSPGFIDLHTHGRKNCDTMDALEDHLQTISEANLTTGCTSYLPTTMTMPISDVAQAIAAVARVMGHEAGARILGVHMEGPFISETHKGAQDAKNIIPATLENFLALTGGHDIVKKITLAPENEGADVLIRALYEEGISVSVGHSDATYEQAMKAFALGANSTTHTFNAMTPLKHRAPGIVGAVMNSPDVYAELILDGKHVYWPSAKILARLKGPDHLCLITDSLECAGMPVGQYMLGGQKVWVKGGRAELADGTIAGSITGLNEEVRNAVTHLNIPLLTAVKMASYNPARSLHIKDLGLIKEGFIADLILFDENIDVKAAFVKGQKKY</sequence>
<dbReference type="Proteomes" id="UP000268059">
    <property type="component" value="Chromosome"/>
</dbReference>
<dbReference type="AlphaFoldDB" id="A0A3G9JKZ7"/>
<dbReference type="PIRSF" id="PIRSF038994">
    <property type="entry name" value="NagA"/>
    <property type="match status" value="1"/>
</dbReference>
<evidence type="ECO:0000256" key="3">
    <source>
        <dbReference type="ARBA" id="ARBA00018029"/>
    </source>
</evidence>
<dbReference type="NCBIfam" id="TIGR00221">
    <property type="entry name" value="nagA"/>
    <property type="match status" value="1"/>
</dbReference>
<reference evidence="14 15" key="1">
    <citation type="submission" date="2018-11" db="EMBL/GenBank/DDBJ databases">
        <title>Novel Erysipelotrichaceae bacterium isolated from small intestine of a swine.</title>
        <authorList>
            <person name="Kim J.S."/>
            <person name="Choe H."/>
            <person name="Lee Y.R."/>
            <person name="Kim K.M."/>
            <person name="Park D.S."/>
        </authorList>
    </citation>
    <scope>NUCLEOTIDE SEQUENCE [LARGE SCALE GENOMIC DNA]</scope>
    <source>
        <strain evidence="14 15">SG0102</strain>
    </source>
</reference>
<gene>
    <name evidence="14" type="primary">nagA</name>
    <name evidence="14" type="ORF">SG0102_15950</name>
</gene>
<keyword evidence="4 12" id="KW-0479">Metal-binding</keyword>
<feature type="binding site" evidence="12">
    <location>
        <position position="211"/>
    </location>
    <ligand>
        <name>Zn(2+)</name>
        <dbReference type="ChEBI" id="CHEBI:29105"/>
    </ligand>
</feature>
<evidence type="ECO:0000256" key="10">
    <source>
        <dbReference type="PIRSR" id="PIRSR038994-1"/>
    </source>
</evidence>
<evidence type="ECO:0000256" key="5">
    <source>
        <dbReference type="ARBA" id="ARBA00022801"/>
    </source>
</evidence>
<dbReference type="PANTHER" id="PTHR11113:SF14">
    <property type="entry name" value="N-ACETYLGLUCOSAMINE-6-PHOSPHATE DEACETYLASE"/>
    <property type="match status" value="1"/>
</dbReference>
<evidence type="ECO:0000256" key="1">
    <source>
        <dbReference type="ARBA" id="ARBA00010716"/>
    </source>
</evidence>
<keyword evidence="5 9" id="KW-0378">Hydrolase</keyword>
<dbReference type="InterPro" id="IPR003764">
    <property type="entry name" value="GlcNAc_6-P_deAcase"/>
</dbReference>
<dbReference type="SUPFAM" id="SSF51556">
    <property type="entry name" value="Metallo-dependent hydrolases"/>
    <property type="match status" value="1"/>
</dbReference>
<dbReference type="FunFam" id="3.20.20.140:FF:000004">
    <property type="entry name" value="N-acetylglucosamine-6-phosphate deacetylase"/>
    <property type="match status" value="1"/>
</dbReference>
<feature type="binding site" evidence="12">
    <location>
        <position position="190"/>
    </location>
    <ligand>
        <name>Zn(2+)</name>
        <dbReference type="ChEBI" id="CHEBI:29105"/>
    </ligand>
</feature>
<evidence type="ECO:0000256" key="6">
    <source>
        <dbReference type="ARBA" id="ARBA00023277"/>
    </source>
</evidence>
<keyword evidence="15" id="KW-1185">Reference proteome</keyword>
<feature type="binding site" evidence="11">
    <location>
        <position position="136"/>
    </location>
    <ligand>
        <name>substrate</name>
    </ligand>
</feature>
<dbReference type="EMBL" id="AP019309">
    <property type="protein sequence ID" value="BBH26661.1"/>
    <property type="molecule type" value="Genomic_DNA"/>
</dbReference>
<feature type="binding site" evidence="12">
    <location>
        <position position="125"/>
    </location>
    <ligand>
        <name>Zn(2+)</name>
        <dbReference type="ChEBI" id="CHEBI:29105"/>
    </ligand>
</feature>
<evidence type="ECO:0000313" key="14">
    <source>
        <dbReference type="EMBL" id="BBH26661.1"/>
    </source>
</evidence>
<keyword evidence="6 9" id="KW-0119">Carbohydrate metabolism</keyword>
<evidence type="ECO:0000256" key="8">
    <source>
        <dbReference type="ARBA" id="ARBA00060590"/>
    </source>
</evidence>
<feature type="domain" description="Amidohydrolase-related" evidence="13">
    <location>
        <begin position="47"/>
        <end position="372"/>
    </location>
</feature>
<dbReference type="FunCoup" id="A0A3G9JKZ7">
    <property type="interactions" value="189"/>
</dbReference>
<evidence type="ECO:0000256" key="4">
    <source>
        <dbReference type="ARBA" id="ARBA00022723"/>
    </source>
</evidence>
<feature type="binding site" evidence="11">
    <location>
        <begin position="302"/>
        <end position="304"/>
    </location>
    <ligand>
        <name>substrate</name>
    </ligand>
</feature>
<evidence type="ECO:0000256" key="7">
    <source>
        <dbReference type="ARBA" id="ARBA00047647"/>
    </source>
</evidence>
<comment type="catalytic activity">
    <reaction evidence="7">
        <text>N-acetyl-D-glucosamine 6-phosphate + H2O = D-glucosamine 6-phosphate + acetate</text>
        <dbReference type="Rhea" id="RHEA:22936"/>
        <dbReference type="ChEBI" id="CHEBI:15377"/>
        <dbReference type="ChEBI" id="CHEBI:30089"/>
        <dbReference type="ChEBI" id="CHEBI:57513"/>
        <dbReference type="ChEBI" id="CHEBI:58725"/>
        <dbReference type="EC" id="3.5.1.25"/>
    </reaction>
</comment>
<accession>A0A3G9JKZ7</accession>
<dbReference type="GO" id="GO:0008448">
    <property type="term" value="F:N-acetylglucosamine-6-phosphate deacetylase activity"/>
    <property type="evidence" value="ECO:0007669"/>
    <property type="project" value="UniProtKB-EC"/>
</dbReference>
<feature type="binding site" evidence="11">
    <location>
        <position position="222"/>
    </location>
    <ligand>
        <name>substrate</name>
    </ligand>
</feature>
<dbReference type="Pfam" id="PF01979">
    <property type="entry name" value="Amidohydro_1"/>
    <property type="match status" value="1"/>
</dbReference>